<accession>A0ACB8DR00</accession>
<gene>
    <name evidence="1" type="ORF">HPB49_020818</name>
</gene>
<organism evidence="1 2">
    <name type="scientific">Dermacentor silvarum</name>
    <name type="common">Tick</name>
    <dbReference type="NCBI Taxonomy" id="543639"/>
    <lineage>
        <taxon>Eukaryota</taxon>
        <taxon>Metazoa</taxon>
        <taxon>Ecdysozoa</taxon>
        <taxon>Arthropoda</taxon>
        <taxon>Chelicerata</taxon>
        <taxon>Arachnida</taxon>
        <taxon>Acari</taxon>
        <taxon>Parasitiformes</taxon>
        <taxon>Ixodida</taxon>
        <taxon>Ixodoidea</taxon>
        <taxon>Ixodidae</taxon>
        <taxon>Rhipicephalinae</taxon>
        <taxon>Dermacentor</taxon>
    </lineage>
</organism>
<proteinExistence type="predicted"/>
<dbReference type="EMBL" id="CM023479">
    <property type="protein sequence ID" value="KAH7974883.1"/>
    <property type="molecule type" value="Genomic_DNA"/>
</dbReference>
<protein>
    <submittedName>
        <fullName evidence="1">Uncharacterized protein</fullName>
    </submittedName>
</protein>
<comment type="caution">
    <text evidence="1">The sequence shown here is derived from an EMBL/GenBank/DDBJ whole genome shotgun (WGS) entry which is preliminary data.</text>
</comment>
<sequence>MLWAGSRRSQKPSGGVSALPVSEIPVLVLHVVKLGPKAESSMSGSDASVYLSAVRWDDAGVPLQEFMQKFPEPQVARVVRGQHRHVGVPSLSSPGLSSVVFLSPLGARLRISAQCVKFKENRQRVVAIGPRLAIPDGYRGWFEILSEDGRASRCFESVAELMRRSPDTCLVREPVKAHLAHPDDPEQVTDKTRTLHVGETLVVVKEHTSPMVRASLARLRSSAPHGRFLRCLTSAGETVYLAAESRGKFSPIAKEGNISGVHSVKTLLCKRFPLMVRLVHGRPAPSGLKTSELRLYGVEREECVLALPLVKDAPALALPQSSPLRLQPPKNAEALVQMPEYTRLTEKCKRLQDRMDAIEVLETTRSSSDFFSSKTPPQRSLSEPNSKPPQSPPATATAVVPPTNGVERVQSTPAPDDYRYEEIDQIYDYGVGESNNECEKSPSSPPPAPVTSVASREKPLPPPIETIPARRYSLATDPGPNSPPTAAPPLKSSPNPRAKDTDSHVYEAVMRRCSDEHKSKGGSVAPTCRSGVPRSSGVPRPPNNKLFVKSSHQVRNGSAKPRIFRNAGRIPVAAASVKDPSMHHPPHGPHHHHHPPCPAHHHCPNGVIVGSVNTSVAPPPPTAIFQKASSRTARTCRGAKPVNGTITTSPLFNIRYKSLTNLAVDFNDTLDSSNSGGGASSGGSKGSGSKGSGSKGSKHDRTGSVPPHKLSRPKSLSNLFWDVEANNRYNLLLHNELKANQFIYADLPAKIAAAAERSGKKVGTLYL</sequence>
<evidence type="ECO:0000313" key="2">
    <source>
        <dbReference type="Proteomes" id="UP000821865"/>
    </source>
</evidence>
<name>A0ACB8DR00_DERSI</name>
<evidence type="ECO:0000313" key="1">
    <source>
        <dbReference type="EMBL" id="KAH7974883.1"/>
    </source>
</evidence>
<reference evidence="1" key="1">
    <citation type="submission" date="2020-05" db="EMBL/GenBank/DDBJ databases">
        <title>Large-scale comparative analyses of tick genomes elucidate their genetic diversity and vector capacities.</title>
        <authorList>
            <person name="Jia N."/>
            <person name="Wang J."/>
            <person name="Shi W."/>
            <person name="Du L."/>
            <person name="Sun Y."/>
            <person name="Zhan W."/>
            <person name="Jiang J."/>
            <person name="Wang Q."/>
            <person name="Zhang B."/>
            <person name="Ji P."/>
            <person name="Sakyi L.B."/>
            <person name="Cui X."/>
            <person name="Yuan T."/>
            <person name="Jiang B."/>
            <person name="Yang W."/>
            <person name="Lam T.T.-Y."/>
            <person name="Chang Q."/>
            <person name="Ding S."/>
            <person name="Wang X."/>
            <person name="Zhu J."/>
            <person name="Ruan X."/>
            <person name="Zhao L."/>
            <person name="Wei J."/>
            <person name="Que T."/>
            <person name="Du C."/>
            <person name="Cheng J."/>
            <person name="Dai P."/>
            <person name="Han X."/>
            <person name="Huang E."/>
            <person name="Gao Y."/>
            <person name="Liu J."/>
            <person name="Shao H."/>
            <person name="Ye R."/>
            <person name="Li L."/>
            <person name="Wei W."/>
            <person name="Wang X."/>
            <person name="Wang C."/>
            <person name="Yang T."/>
            <person name="Huo Q."/>
            <person name="Li W."/>
            <person name="Guo W."/>
            <person name="Chen H."/>
            <person name="Zhou L."/>
            <person name="Ni X."/>
            <person name="Tian J."/>
            <person name="Zhou Y."/>
            <person name="Sheng Y."/>
            <person name="Liu T."/>
            <person name="Pan Y."/>
            <person name="Xia L."/>
            <person name="Li J."/>
            <person name="Zhao F."/>
            <person name="Cao W."/>
        </authorList>
    </citation>
    <scope>NUCLEOTIDE SEQUENCE</scope>
    <source>
        <strain evidence="1">Dsil-2018</strain>
    </source>
</reference>
<keyword evidence="2" id="KW-1185">Reference proteome</keyword>
<dbReference type="Proteomes" id="UP000821865">
    <property type="component" value="Chromosome 10"/>
</dbReference>